<reference evidence="1 2" key="1">
    <citation type="submission" date="2015-02" db="EMBL/GenBank/DDBJ databases">
        <title>Evolution of B. cereus sensu lato: Distribution, horizontal transfer and duplication of chromosomal virulence genes.</title>
        <authorList>
            <person name="Boehm M.-E."/>
            <person name="Huptas C."/>
            <person name="Krey V.M."/>
            <person name="Scherer S."/>
        </authorList>
    </citation>
    <scope>NUCLEOTIDE SEQUENCE [LARGE SCALE GENOMIC DNA]</scope>
    <source>
        <strain evidence="1 2">#17</strain>
    </source>
</reference>
<dbReference type="EMBL" id="JYFW01000004">
    <property type="protein sequence ID" value="KMP22712.1"/>
    <property type="molecule type" value="Genomic_DNA"/>
</dbReference>
<gene>
    <name evidence="1" type="ORF">TQ94_00065</name>
</gene>
<dbReference type="AlphaFoldDB" id="A0A9X0KI21"/>
<accession>A0A9X0KI21</accession>
<organism evidence="1 2">
    <name type="scientific">Bacillus cereus</name>
    <dbReference type="NCBI Taxonomy" id="1396"/>
    <lineage>
        <taxon>Bacteria</taxon>
        <taxon>Bacillati</taxon>
        <taxon>Bacillota</taxon>
        <taxon>Bacilli</taxon>
        <taxon>Bacillales</taxon>
        <taxon>Bacillaceae</taxon>
        <taxon>Bacillus</taxon>
        <taxon>Bacillus cereus group</taxon>
    </lineage>
</organism>
<protein>
    <submittedName>
        <fullName evidence="1">Uncharacterized protein</fullName>
    </submittedName>
</protein>
<comment type="caution">
    <text evidence="1">The sequence shown here is derived from an EMBL/GenBank/DDBJ whole genome shotgun (WGS) entry which is preliminary data.</text>
</comment>
<evidence type="ECO:0000313" key="2">
    <source>
        <dbReference type="Proteomes" id="UP000036243"/>
    </source>
</evidence>
<dbReference type="Proteomes" id="UP000036243">
    <property type="component" value="Unassembled WGS sequence"/>
</dbReference>
<sequence>METINNNELSALREEVQQEKQIYFEIYQIAFEDFLNTTFRKQCLKSQIKKAMERGENHLLFQFGYYSGFSFHNMVKETFFNKWLKLISFESVKKEFKGYKKNVEKLVSPFSTPKIKMREIKDTVVDNNAIWKSLLEELKKAGITTEVKFIEGKEIFELQLSW</sequence>
<evidence type="ECO:0000313" key="1">
    <source>
        <dbReference type="EMBL" id="KMP22712.1"/>
    </source>
</evidence>
<name>A0A9X0KI21_BACCE</name>
<proteinExistence type="predicted"/>
<dbReference type="RefSeq" id="WP_048558097.1">
    <property type="nucleotide sequence ID" value="NZ_JANJZN010000019.1"/>
</dbReference>